<feature type="transmembrane region" description="Helical" evidence="6">
    <location>
        <begin position="71"/>
        <end position="91"/>
    </location>
</feature>
<dbReference type="InterPro" id="IPR007262">
    <property type="entry name" value="Vps55/LEPROT"/>
</dbReference>
<evidence type="ECO:0000313" key="7">
    <source>
        <dbReference type="EMBL" id="CAG5120277.1"/>
    </source>
</evidence>
<proteinExistence type="inferred from homology"/>
<comment type="subcellular location">
    <subcellularLocation>
        <location evidence="1">Membrane</location>
        <topology evidence="1">Multi-pass membrane protein</topology>
    </subcellularLocation>
</comment>
<keyword evidence="3 6" id="KW-0812">Transmembrane</keyword>
<reference evidence="7" key="1">
    <citation type="submission" date="2021-04" db="EMBL/GenBank/DDBJ databases">
        <authorList>
            <consortium name="Molecular Ecology Group"/>
        </authorList>
    </citation>
    <scope>NUCLEOTIDE SEQUENCE</scope>
</reference>
<dbReference type="PANTHER" id="PTHR12050">
    <property type="entry name" value="LEPTIN RECEPTOR-RELATED"/>
    <property type="match status" value="1"/>
</dbReference>
<keyword evidence="4 6" id="KW-1133">Transmembrane helix</keyword>
<dbReference type="GO" id="GO:0032511">
    <property type="term" value="P:late endosome to vacuole transport via multivesicular body sorting pathway"/>
    <property type="evidence" value="ECO:0007669"/>
    <property type="project" value="TreeGrafter"/>
</dbReference>
<dbReference type="EMBL" id="CAJHNH020000870">
    <property type="protein sequence ID" value="CAG5120277.1"/>
    <property type="molecule type" value="Genomic_DNA"/>
</dbReference>
<evidence type="ECO:0000256" key="1">
    <source>
        <dbReference type="ARBA" id="ARBA00004141"/>
    </source>
</evidence>
<comment type="similarity">
    <text evidence="2">Belongs to the OB-RGRP/VPS55 family.</text>
</comment>
<feature type="transmembrane region" description="Helical" evidence="6">
    <location>
        <begin position="103"/>
        <end position="126"/>
    </location>
</feature>
<dbReference type="GO" id="GO:0005768">
    <property type="term" value="C:endosome"/>
    <property type="evidence" value="ECO:0007669"/>
    <property type="project" value="TreeGrafter"/>
</dbReference>
<evidence type="ECO:0000313" key="8">
    <source>
        <dbReference type="Proteomes" id="UP000678393"/>
    </source>
</evidence>
<evidence type="ECO:0000256" key="5">
    <source>
        <dbReference type="ARBA" id="ARBA00023136"/>
    </source>
</evidence>
<dbReference type="OrthoDB" id="14246at2759"/>
<feature type="transmembrane region" description="Helical" evidence="6">
    <location>
        <begin position="132"/>
        <end position="155"/>
    </location>
</feature>
<feature type="transmembrane region" description="Helical" evidence="6">
    <location>
        <begin position="44"/>
        <end position="65"/>
    </location>
</feature>
<dbReference type="Pfam" id="PF04133">
    <property type="entry name" value="Vps55"/>
    <property type="match status" value="1"/>
</dbReference>
<organism evidence="7 8">
    <name type="scientific">Candidula unifasciata</name>
    <dbReference type="NCBI Taxonomy" id="100452"/>
    <lineage>
        <taxon>Eukaryota</taxon>
        <taxon>Metazoa</taxon>
        <taxon>Spiralia</taxon>
        <taxon>Lophotrochozoa</taxon>
        <taxon>Mollusca</taxon>
        <taxon>Gastropoda</taxon>
        <taxon>Heterobranchia</taxon>
        <taxon>Euthyneura</taxon>
        <taxon>Panpulmonata</taxon>
        <taxon>Eupulmonata</taxon>
        <taxon>Stylommatophora</taxon>
        <taxon>Helicina</taxon>
        <taxon>Helicoidea</taxon>
        <taxon>Geomitridae</taxon>
        <taxon>Candidula</taxon>
    </lineage>
</organism>
<sequence>MRRIRRDRPSVSPAFNFRHSRPRISISWHCSSFFPTRFLSSASVLVGLAFTCALGITFLVLACALPQYNNWWPMFVLFFYILSPLPTIAARRLSGGYDSSSSACFELCIFLTTGIIISSIGLPIVLAHVNVIYWGACALVLSGNIVVFLTIFGYFKVFGNDDVDYSTW</sequence>
<protein>
    <recommendedName>
        <fullName evidence="9">Leptin receptor overlapping transcript-like 1</fullName>
    </recommendedName>
</protein>
<evidence type="ECO:0008006" key="9">
    <source>
        <dbReference type="Google" id="ProtNLM"/>
    </source>
</evidence>
<evidence type="ECO:0000256" key="6">
    <source>
        <dbReference type="SAM" id="Phobius"/>
    </source>
</evidence>
<comment type="caution">
    <text evidence="7">The sequence shown here is derived from an EMBL/GenBank/DDBJ whole genome shotgun (WGS) entry which is preliminary data.</text>
</comment>
<dbReference type="AlphaFoldDB" id="A0A8S3YT31"/>
<evidence type="ECO:0000256" key="2">
    <source>
        <dbReference type="ARBA" id="ARBA00005645"/>
    </source>
</evidence>
<evidence type="ECO:0000256" key="3">
    <source>
        <dbReference type="ARBA" id="ARBA00022692"/>
    </source>
</evidence>
<keyword evidence="5 6" id="KW-0472">Membrane</keyword>
<evidence type="ECO:0000256" key="4">
    <source>
        <dbReference type="ARBA" id="ARBA00022989"/>
    </source>
</evidence>
<name>A0A8S3YT31_9EUPU</name>
<keyword evidence="8" id="KW-1185">Reference proteome</keyword>
<dbReference type="Proteomes" id="UP000678393">
    <property type="component" value="Unassembled WGS sequence"/>
</dbReference>
<accession>A0A8S3YT31</accession>
<dbReference type="PANTHER" id="PTHR12050:SF0">
    <property type="entry name" value="RH04491P"/>
    <property type="match status" value="1"/>
</dbReference>
<gene>
    <name evidence="7" type="ORF">CUNI_LOCUS5835</name>
</gene>
<dbReference type="GO" id="GO:0016020">
    <property type="term" value="C:membrane"/>
    <property type="evidence" value="ECO:0007669"/>
    <property type="project" value="UniProtKB-SubCell"/>
</dbReference>